<name>X1V4B2_9ZZZZ</name>
<proteinExistence type="predicted"/>
<dbReference type="EMBL" id="BARW01026914">
    <property type="protein sequence ID" value="GAJ10652.1"/>
    <property type="molecule type" value="Genomic_DNA"/>
</dbReference>
<feature type="non-terminal residue" evidence="3">
    <location>
        <position position="1"/>
    </location>
</feature>
<gene>
    <name evidence="3" type="ORF">S12H4_43785</name>
</gene>
<protein>
    <submittedName>
        <fullName evidence="3">Uncharacterized protein</fullName>
    </submittedName>
</protein>
<feature type="transmembrane region" description="Helical" evidence="2">
    <location>
        <begin position="103"/>
        <end position="126"/>
    </location>
</feature>
<feature type="compositionally biased region" description="Basic and acidic residues" evidence="1">
    <location>
        <begin position="34"/>
        <end position="45"/>
    </location>
</feature>
<feature type="transmembrane region" description="Helical" evidence="2">
    <location>
        <begin position="138"/>
        <end position="155"/>
    </location>
</feature>
<keyword evidence="2" id="KW-0472">Membrane</keyword>
<dbReference type="AlphaFoldDB" id="X1V4B2"/>
<comment type="caution">
    <text evidence="3">The sequence shown here is derived from an EMBL/GenBank/DDBJ whole genome shotgun (WGS) entry which is preliminary data.</text>
</comment>
<feature type="transmembrane region" description="Helical" evidence="2">
    <location>
        <begin position="175"/>
        <end position="199"/>
    </location>
</feature>
<keyword evidence="2" id="KW-1133">Transmembrane helix</keyword>
<evidence type="ECO:0000256" key="2">
    <source>
        <dbReference type="SAM" id="Phobius"/>
    </source>
</evidence>
<feature type="transmembrane region" description="Helical" evidence="2">
    <location>
        <begin position="55"/>
        <end position="75"/>
    </location>
</feature>
<feature type="region of interest" description="Disordered" evidence="1">
    <location>
        <begin position="23"/>
        <end position="45"/>
    </location>
</feature>
<reference evidence="3" key="1">
    <citation type="journal article" date="2014" name="Front. Microbiol.">
        <title>High frequency of phylogenetically diverse reductive dehalogenase-homologous genes in deep subseafloor sedimentary metagenomes.</title>
        <authorList>
            <person name="Kawai M."/>
            <person name="Futagami T."/>
            <person name="Toyoda A."/>
            <person name="Takaki Y."/>
            <person name="Nishi S."/>
            <person name="Hori S."/>
            <person name="Arai W."/>
            <person name="Tsubouchi T."/>
            <person name="Morono Y."/>
            <person name="Uchiyama I."/>
            <person name="Ito T."/>
            <person name="Fujiyama A."/>
            <person name="Inagaki F."/>
            <person name="Takami H."/>
        </authorList>
    </citation>
    <scope>NUCLEOTIDE SEQUENCE</scope>
    <source>
        <strain evidence="3">Expedition CK06-06</strain>
    </source>
</reference>
<evidence type="ECO:0000313" key="3">
    <source>
        <dbReference type="EMBL" id="GAJ10652.1"/>
    </source>
</evidence>
<organism evidence="3">
    <name type="scientific">marine sediment metagenome</name>
    <dbReference type="NCBI Taxonomy" id="412755"/>
    <lineage>
        <taxon>unclassified sequences</taxon>
        <taxon>metagenomes</taxon>
        <taxon>ecological metagenomes</taxon>
    </lineage>
</organism>
<accession>X1V4B2</accession>
<sequence length="203" mass="22688">RILARLDGISKEEFYQEVALYKGTPEPEQSPPAEESRNGSDKTDSYFRGKRAGRIASYVGATVWSIALLILFNFFSQYIACYFGNTINGVTTWHIYPLLTQNFALVLPIINVALILSIVGHSLAIAFDRYILQEIIKIVLHIFSLAAVLTFLRVFPLDFNVIPHEGMATISPTIAFAVLTVFVVVTAIKVLVWVVRLIVNVLK</sequence>
<evidence type="ECO:0000256" key="1">
    <source>
        <dbReference type="SAM" id="MobiDB-lite"/>
    </source>
</evidence>
<keyword evidence="2" id="KW-0812">Transmembrane</keyword>